<evidence type="ECO:0000259" key="25">
    <source>
        <dbReference type="PROSITE" id="PS51194"/>
    </source>
</evidence>
<feature type="coiled-coil region" evidence="22">
    <location>
        <begin position="59"/>
        <end position="86"/>
    </location>
</feature>
<keyword evidence="9" id="KW-0498">Mitosis</keyword>
<dbReference type="Pfam" id="PF00176">
    <property type="entry name" value="SNF2-rel_dom"/>
    <property type="match status" value="1"/>
</dbReference>
<proteinExistence type="inferred from homology"/>
<dbReference type="InterPro" id="IPR027417">
    <property type="entry name" value="P-loop_NTPase"/>
</dbReference>
<keyword evidence="6" id="KW-0132">Cell division</keyword>
<protein>
    <recommendedName>
        <fullName evidence="20">DNA excision repair protein ERCC-6-like</fullName>
        <ecNumber evidence="3">3.6.4.12</ecNumber>
    </recommendedName>
    <alternativeName>
        <fullName evidence="21">ATP-dependent helicase ERCC6-like</fullName>
    </alternativeName>
</protein>
<dbReference type="InterPro" id="IPR000330">
    <property type="entry name" value="SNF2_N"/>
</dbReference>
<dbReference type="FunFam" id="3.40.50.10810:FF:000029">
    <property type="entry name" value="ERCC excision repair 6-like, spindle assembly checkpoint helicase"/>
    <property type="match status" value="1"/>
</dbReference>
<evidence type="ECO:0000256" key="7">
    <source>
        <dbReference type="ARBA" id="ARBA00022737"/>
    </source>
</evidence>
<dbReference type="Proteomes" id="UP001066276">
    <property type="component" value="Chromosome 10"/>
</dbReference>
<feature type="region of interest" description="Disordered" evidence="23">
    <location>
        <begin position="1349"/>
        <end position="1437"/>
    </location>
</feature>
<evidence type="ECO:0000259" key="24">
    <source>
        <dbReference type="PROSITE" id="PS51192"/>
    </source>
</evidence>
<keyword evidence="7" id="KW-0677">Repeat</keyword>
<dbReference type="GO" id="GO:0015616">
    <property type="term" value="F:DNA translocase activity"/>
    <property type="evidence" value="ECO:0007669"/>
    <property type="project" value="TreeGrafter"/>
</dbReference>
<accession>A0AAV7MKC3</accession>
<keyword evidence="12" id="KW-0347">Helicase</keyword>
<dbReference type="Gene3D" id="3.40.50.10810">
    <property type="entry name" value="Tandem AAA-ATPase domain"/>
    <property type="match status" value="1"/>
</dbReference>
<evidence type="ECO:0000256" key="12">
    <source>
        <dbReference type="ARBA" id="ARBA00022806"/>
    </source>
</evidence>
<evidence type="ECO:0000256" key="10">
    <source>
        <dbReference type="ARBA" id="ARBA00022801"/>
    </source>
</evidence>
<organism evidence="26 27">
    <name type="scientific">Pleurodeles waltl</name>
    <name type="common">Iberian ribbed newt</name>
    <dbReference type="NCBI Taxonomy" id="8319"/>
    <lineage>
        <taxon>Eukaryota</taxon>
        <taxon>Metazoa</taxon>
        <taxon>Chordata</taxon>
        <taxon>Craniata</taxon>
        <taxon>Vertebrata</taxon>
        <taxon>Euteleostomi</taxon>
        <taxon>Amphibia</taxon>
        <taxon>Batrachia</taxon>
        <taxon>Caudata</taxon>
        <taxon>Salamandroidea</taxon>
        <taxon>Salamandridae</taxon>
        <taxon>Pleurodelinae</taxon>
        <taxon>Pleurodeles</taxon>
    </lineage>
</organism>
<evidence type="ECO:0000256" key="18">
    <source>
        <dbReference type="ARBA" id="ARBA00047995"/>
    </source>
</evidence>
<comment type="similarity">
    <text evidence="2">Belongs to the SNF2/RAD54 helicase family.</text>
</comment>
<dbReference type="InterPro" id="IPR050496">
    <property type="entry name" value="SNF2_RAD54_helicase_repair"/>
</dbReference>
<dbReference type="PANTHER" id="PTHR45629:SF7">
    <property type="entry name" value="DNA EXCISION REPAIR PROTEIN ERCC-6-RELATED"/>
    <property type="match status" value="1"/>
</dbReference>
<dbReference type="CDD" id="cd18793">
    <property type="entry name" value="SF2_C_SNF"/>
    <property type="match status" value="1"/>
</dbReference>
<keyword evidence="11" id="KW-0802">TPR repeat</keyword>
<keyword evidence="22" id="KW-0175">Coiled coil</keyword>
<dbReference type="InterPro" id="IPR038718">
    <property type="entry name" value="SNF2-like_sf"/>
</dbReference>
<evidence type="ECO:0000256" key="19">
    <source>
        <dbReference type="ARBA" id="ARBA00058190"/>
    </source>
</evidence>
<evidence type="ECO:0000256" key="11">
    <source>
        <dbReference type="ARBA" id="ARBA00022803"/>
    </source>
</evidence>
<evidence type="ECO:0000256" key="23">
    <source>
        <dbReference type="SAM" id="MobiDB-lite"/>
    </source>
</evidence>
<evidence type="ECO:0000256" key="9">
    <source>
        <dbReference type="ARBA" id="ARBA00022776"/>
    </source>
</evidence>
<dbReference type="EMBL" id="JANPWB010000014">
    <property type="protein sequence ID" value="KAJ1101518.1"/>
    <property type="molecule type" value="Genomic_DNA"/>
</dbReference>
<keyword evidence="5" id="KW-0597">Phosphoprotein</keyword>
<evidence type="ECO:0000256" key="13">
    <source>
        <dbReference type="ARBA" id="ARBA00022838"/>
    </source>
</evidence>
<sequence>MEQQGGGPYRSGSDSMPAVLPQSSAVTDEQAERYERYVIQAKQEAKLGNLSKSIELFTLANEIHSSEKLKSRIKKLEEALQVVALDEEDNDDFVDVLNSGLMLYKDLYNKLFAHQKEGIVFLYELYRTNKKGGLLADDMGLGKTIQIIAFLSGMFDAELIRYVLLVMPTTLITNWMKEFAKWTPGMRVSEFHGSSKKERTRNLEKVQRKGGIVMTTYQMLVNNWEQLSSYNGREFTWDYMILDEAHKIKSSSTKSSKCAHNIPSKYRILLTGTPVQNNLREMWALFDFACKGTLLGTSKTFKMEYENPITRAREKDSTPGEKALGLKISENLMNIIKPYFLRRTKEDIEKSRASSHKRKSVAPSEVSREVSTPEMPTLSRKNDLIVWVYLAEVQEEIYRKFISLDQIKELLMTTRSPLAELNILKKLCDHPRLLSARACSQLGLEGDECDQYNEVEYTGHTGPTKIDHLSDESLIQESGKLVFLIGLLDRLQEEGHRTLVFSQSRKMLDIIDRILKNKGFKVMRVDGTVTHIAERERRINMFQTNTDYSVFLLTTQVGGVGITLTAADRVVIFDPSWNPATDAQAVDRAYRIGQTENVVIYRLITCGTVEEKIYRRQVFKDSLIRQTTGDKKNPFRYFTKQELKELFSLVDARTSTTQIQLQSLHSAQRKTDTELDEHIAYLHTLEIFGISDHDLMYSHETSPHEDQDGDEEEHNYIQHRVQKAQELVTLESHMHGQMVSGTGDAWIKQPVGGPETKAKRTPAAVPNNNAKPDFSMPKTVDLTLDEDEDVINVSCHMTSLVIEDSDEEMLEVNTSKPDVFITEESLCTEQPRKVPQSSFPPPHAQALIVNDSHMLDISAEFISNKNHRSMSQTRSFNAPSLESPNPCTEDDQQTETYRPILPCEIEASIGEHNGYSVNSEQIPKTDEPKLMDINLIMEDHAMLETSDALISSDVSRNKTSSNKILSEGMFKSPVDGLAQPNLASGLNCSRYSHEEMLQLPGQLRPTGDSNCEGDSLASQSPFQCDFNLLLEDSVEGEHSTKENSCEYIEKSSNLHLLVESSAVSENNSFVEENQGYRRINQNDMPKRNLADNLKMESGEESDTEDMCVSNRRRFDRVNSDSDENSSLPALVDNVTDKNRRVIRRIDSESEEETAIIDHVSDRKKRVQRIDSETEDDVSLVIDNMSDKKRRVQKIDSESDEENELFIDGASDKKRQFQRINSDSKEKSGHISAFIDDLNKRESQSIHSESENEKISLCGFIDSEKAISPYSSPFRSSVKCISASTPKQDRSILGLLFPTRKSMGLNASTASRRSLVQVAVEDLDDLDETVAGNDVQEDDMQETDLMVEEEELKQPKDGQDDDDAGPLNNGNSSYIDDESDLHNSPELDTVEDTADELSEKTHGRSPEREILNESTEESTHEEITEESAGEESTSDGELVSGEQIDFCSPEKGVCKVDDVRSNLKNSIAHAEVNNTTSSYDTLVELGKKFKDDGKFKESLNCLLKALDIQSGDPEVMLLTLGLYKQLSQC</sequence>
<dbReference type="GO" id="GO:0000776">
    <property type="term" value="C:kinetochore"/>
    <property type="evidence" value="ECO:0007669"/>
    <property type="project" value="UniProtKB-KW"/>
</dbReference>
<keyword evidence="16" id="KW-0131">Cell cycle</keyword>
<gene>
    <name evidence="26" type="ORF">NDU88_006585</name>
</gene>
<dbReference type="EC" id="3.6.4.12" evidence="3"/>
<feature type="region of interest" description="Disordered" evidence="23">
    <location>
        <begin position="867"/>
        <end position="892"/>
    </location>
</feature>
<evidence type="ECO:0000256" key="15">
    <source>
        <dbReference type="ARBA" id="ARBA00023125"/>
    </source>
</evidence>
<comment type="function">
    <text evidence="19">DNA helicase that acts as a tension sensor that associates with catenated DNA which is stretched under tension until it is resolved during anaphase. Functions as ATP-dependent DNA translocase. Can promote Holliday junction branch migration (in vitro).</text>
</comment>
<feature type="region of interest" description="Disordered" evidence="23">
    <location>
        <begin position="1"/>
        <end position="27"/>
    </location>
</feature>
<feature type="domain" description="Helicase ATP-binding" evidence="24">
    <location>
        <begin position="124"/>
        <end position="292"/>
    </location>
</feature>
<dbReference type="Gene3D" id="3.40.50.300">
    <property type="entry name" value="P-loop containing nucleotide triphosphate hydrolases"/>
    <property type="match status" value="1"/>
</dbReference>
<comment type="catalytic activity">
    <reaction evidence="18">
        <text>ATP + H2O = ADP + phosphate + H(+)</text>
        <dbReference type="Rhea" id="RHEA:13065"/>
        <dbReference type="ChEBI" id="CHEBI:15377"/>
        <dbReference type="ChEBI" id="CHEBI:15378"/>
        <dbReference type="ChEBI" id="CHEBI:30616"/>
        <dbReference type="ChEBI" id="CHEBI:43474"/>
        <dbReference type="ChEBI" id="CHEBI:456216"/>
        <dbReference type="EC" id="3.6.4.12"/>
    </reaction>
</comment>
<evidence type="ECO:0000256" key="20">
    <source>
        <dbReference type="ARBA" id="ARBA00068237"/>
    </source>
</evidence>
<evidence type="ECO:0000313" key="27">
    <source>
        <dbReference type="Proteomes" id="UP001066276"/>
    </source>
</evidence>
<evidence type="ECO:0000256" key="14">
    <source>
        <dbReference type="ARBA" id="ARBA00022840"/>
    </source>
</evidence>
<keyword evidence="27" id="KW-1185">Reference proteome</keyword>
<feature type="region of interest" description="Disordered" evidence="23">
    <location>
        <begin position="350"/>
        <end position="374"/>
    </location>
</feature>
<evidence type="ECO:0000256" key="21">
    <source>
        <dbReference type="ARBA" id="ARBA00081913"/>
    </source>
</evidence>
<evidence type="ECO:0000313" key="26">
    <source>
        <dbReference type="EMBL" id="KAJ1101518.1"/>
    </source>
</evidence>
<dbReference type="PROSITE" id="PS51192">
    <property type="entry name" value="HELICASE_ATP_BIND_1"/>
    <property type="match status" value="1"/>
</dbReference>
<dbReference type="GO" id="GO:0003677">
    <property type="term" value="F:DNA binding"/>
    <property type="evidence" value="ECO:0007669"/>
    <property type="project" value="UniProtKB-KW"/>
</dbReference>
<evidence type="ECO:0000256" key="2">
    <source>
        <dbReference type="ARBA" id="ARBA00007025"/>
    </source>
</evidence>
<feature type="compositionally biased region" description="Acidic residues" evidence="23">
    <location>
        <begin position="1422"/>
        <end position="1433"/>
    </location>
</feature>
<dbReference type="InterPro" id="IPR049730">
    <property type="entry name" value="SNF2/RAD54-like_C"/>
</dbReference>
<evidence type="ECO:0000256" key="6">
    <source>
        <dbReference type="ARBA" id="ARBA00022618"/>
    </source>
</evidence>
<dbReference type="GO" id="GO:0016787">
    <property type="term" value="F:hydrolase activity"/>
    <property type="evidence" value="ECO:0007669"/>
    <property type="project" value="UniProtKB-KW"/>
</dbReference>
<evidence type="ECO:0000256" key="4">
    <source>
        <dbReference type="ARBA" id="ARBA00022454"/>
    </source>
</evidence>
<dbReference type="PROSITE" id="PS51194">
    <property type="entry name" value="HELICASE_CTER"/>
    <property type="match status" value="1"/>
</dbReference>
<evidence type="ECO:0000256" key="1">
    <source>
        <dbReference type="ARBA" id="ARBA00004629"/>
    </source>
</evidence>
<evidence type="ECO:0000256" key="16">
    <source>
        <dbReference type="ARBA" id="ARBA00023306"/>
    </source>
</evidence>
<dbReference type="SMART" id="SM00490">
    <property type="entry name" value="HELICc"/>
    <property type="match status" value="1"/>
</dbReference>
<evidence type="ECO:0000256" key="17">
    <source>
        <dbReference type="ARBA" id="ARBA00023328"/>
    </source>
</evidence>
<reference evidence="26" key="1">
    <citation type="journal article" date="2022" name="bioRxiv">
        <title>Sequencing and chromosome-scale assembly of the giantPleurodeles waltlgenome.</title>
        <authorList>
            <person name="Brown T."/>
            <person name="Elewa A."/>
            <person name="Iarovenko S."/>
            <person name="Subramanian E."/>
            <person name="Araus A.J."/>
            <person name="Petzold A."/>
            <person name="Susuki M."/>
            <person name="Suzuki K.-i.T."/>
            <person name="Hayashi T."/>
            <person name="Toyoda A."/>
            <person name="Oliveira C."/>
            <person name="Osipova E."/>
            <person name="Leigh N.D."/>
            <person name="Simon A."/>
            <person name="Yun M.H."/>
        </authorList>
    </citation>
    <scope>NUCLEOTIDE SEQUENCE</scope>
    <source>
        <strain evidence="26">20211129_DDA</strain>
        <tissue evidence="26">Liver</tissue>
    </source>
</reference>
<dbReference type="GO" id="GO:0005524">
    <property type="term" value="F:ATP binding"/>
    <property type="evidence" value="ECO:0007669"/>
    <property type="project" value="UniProtKB-KW"/>
</dbReference>
<keyword evidence="17" id="KW-0137">Centromere</keyword>
<keyword evidence="14" id="KW-0067">ATP-binding</keyword>
<dbReference type="PANTHER" id="PTHR45629">
    <property type="entry name" value="SNF2/RAD54 FAMILY MEMBER"/>
    <property type="match status" value="1"/>
</dbReference>
<dbReference type="Pfam" id="PF00271">
    <property type="entry name" value="Helicase_C"/>
    <property type="match status" value="1"/>
</dbReference>
<dbReference type="SUPFAM" id="SSF52540">
    <property type="entry name" value="P-loop containing nucleoside triphosphate hydrolases"/>
    <property type="match status" value="2"/>
</dbReference>
<keyword evidence="13" id="KW-0995">Kinetochore</keyword>
<keyword evidence="8" id="KW-0547">Nucleotide-binding</keyword>
<keyword evidence="4" id="KW-0158">Chromosome</keyword>
<dbReference type="SMART" id="SM00487">
    <property type="entry name" value="DEXDc"/>
    <property type="match status" value="1"/>
</dbReference>
<feature type="domain" description="Helicase C-terminal" evidence="25">
    <location>
        <begin position="483"/>
        <end position="647"/>
    </location>
</feature>
<evidence type="ECO:0000256" key="3">
    <source>
        <dbReference type="ARBA" id="ARBA00012551"/>
    </source>
</evidence>
<feature type="compositionally biased region" description="Basic and acidic residues" evidence="23">
    <location>
        <begin position="1396"/>
        <end position="1421"/>
    </location>
</feature>
<evidence type="ECO:0000256" key="22">
    <source>
        <dbReference type="SAM" id="Coils"/>
    </source>
</evidence>
<comment type="subcellular location">
    <subcellularLocation>
        <location evidence="1">Chromosome</location>
        <location evidence="1">Centromere</location>
        <location evidence="1">Kinetochore</location>
    </subcellularLocation>
</comment>
<feature type="compositionally biased region" description="Polar residues" evidence="23">
    <location>
        <begin position="867"/>
        <end position="886"/>
    </location>
</feature>
<keyword evidence="15" id="KW-0238">DNA-binding</keyword>
<name>A0AAV7MKC3_PLEWA</name>
<keyword evidence="10" id="KW-0378">Hydrolase</keyword>
<dbReference type="InterPro" id="IPR014001">
    <property type="entry name" value="Helicase_ATP-bd"/>
</dbReference>
<comment type="caution">
    <text evidence="26">The sequence shown here is derived from an EMBL/GenBank/DDBJ whole genome shotgun (WGS) entry which is preliminary data.</text>
</comment>
<evidence type="ECO:0000256" key="8">
    <source>
        <dbReference type="ARBA" id="ARBA00022741"/>
    </source>
</evidence>
<dbReference type="CDD" id="cd18001">
    <property type="entry name" value="DEXHc_ERCC6L"/>
    <property type="match status" value="1"/>
</dbReference>
<feature type="region of interest" description="Disordered" evidence="23">
    <location>
        <begin position="753"/>
        <end position="776"/>
    </location>
</feature>
<dbReference type="GO" id="GO:0003678">
    <property type="term" value="F:DNA helicase activity"/>
    <property type="evidence" value="ECO:0007669"/>
    <property type="project" value="UniProtKB-EC"/>
</dbReference>
<dbReference type="GO" id="GO:0051301">
    <property type="term" value="P:cell division"/>
    <property type="evidence" value="ECO:0007669"/>
    <property type="project" value="UniProtKB-KW"/>
</dbReference>
<dbReference type="InterPro" id="IPR001650">
    <property type="entry name" value="Helicase_C-like"/>
</dbReference>
<evidence type="ECO:0000256" key="5">
    <source>
        <dbReference type="ARBA" id="ARBA00022553"/>
    </source>
</evidence>